<dbReference type="EMBL" id="JAUHHV010000015">
    <property type="protein sequence ID" value="KAK1406003.1"/>
    <property type="molecule type" value="Genomic_DNA"/>
</dbReference>
<protein>
    <submittedName>
        <fullName evidence="1">Uncharacterized protein</fullName>
    </submittedName>
</protein>
<accession>A0AAD8JMF4</accession>
<comment type="caution">
    <text evidence="1">The sequence shown here is derived from an EMBL/GenBank/DDBJ whole genome shotgun (WGS) entry which is preliminary data.</text>
</comment>
<dbReference type="AlphaFoldDB" id="A0AAD8JMF4"/>
<organism evidence="1 2">
    <name type="scientific">Tagetes erecta</name>
    <name type="common">African marigold</name>
    <dbReference type="NCBI Taxonomy" id="13708"/>
    <lineage>
        <taxon>Eukaryota</taxon>
        <taxon>Viridiplantae</taxon>
        <taxon>Streptophyta</taxon>
        <taxon>Embryophyta</taxon>
        <taxon>Tracheophyta</taxon>
        <taxon>Spermatophyta</taxon>
        <taxon>Magnoliopsida</taxon>
        <taxon>eudicotyledons</taxon>
        <taxon>Gunneridae</taxon>
        <taxon>Pentapetalae</taxon>
        <taxon>asterids</taxon>
        <taxon>campanulids</taxon>
        <taxon>Asterales</taxon>
        <taxon>Asteraceae</taxon>
        <taxon>Asteroideae</taxon>
        <taxon>Heliantheae alliance</taxon>
        <taxon>Tageteae</taxon>
        <taxon>Tagetes</taxon>
    </lineage>
</organism>
<sequence length="82" mass="9571">MSREESLKEAIRKPTTDLLLSYYKTDWETEGRLYSTILKKTGYHIRRKKRLPTAFALKAAWKERLHNQKAKALVLPSVLLGI</sequence>
<evidence type="ECO:0000313" key="2">
    <source>
        <dbReference type="Proteomes" id="UP001229421"/>
    </source>
</evidence>
<dbReference type="Proteomes" id="UP001229421">
    <property type="component" value="Unassembled WGS sequence"/>
</dbReference>
<gene>
    <name evidence="1" type="ORF">QVD17_42314</name>
</gene>
<reference evidence="1" key="1">
    <citation type="journal article" date="2023" name="bioRxiv">
        <title>Improved chromosome-level genome assembly for marigold (Tagetes erecta).</title>
        <authorList>
            <person name="Jiang F."/>
            <person name="Yuan L."/>
            <person name="Wang S."/>
            <person name="Wang H."/>
            <person name="Xu D."/>
            <person name="Wang A."/>
            <person name="Fan W."/>
        </authorList>
    </citation>
    <scope>NUCLEOTIDE SEQUENCE</scope>
    <source>
        <strain evidence="1">WSJ</strain>
        <tissue evidence="1">Leaf</tissue>
    </source>
</reference>
<keyword evidence="2" id="KW-1185">Reference proteome</keyword>
<name>A0AAD8JMF4_TARER</name>
<evidence type="ECO:0000313" key="1">
    <source>
        <dbReference type="EMBL" id="KAK1406003.1"/>
    </source>
</evidence>
<proteinExistence type="predicted"/>